<comment type="caution">
    <text evidence="2">The sequence shown here is derived from an EMBL/GenBank/DDBJ whole genome shotgun (WGS) entry which is preliminary data.</text>
</comment>
<evidence type="ECO:0000256" key="1">
    <source>
        <dbReference type="SAM" id="Phobius"/>
    </source>
</evidence>
<dbReference type="AlphaFoldDB" id="A0A943Y0Z4"/>
<keyword evidence="1" id="KW-0472">Membrane</keyword>
<gene>
    <name evidence="2" type="ORF">KH327_08460</name>
</gene>
<evidence type="ECO:0000313" key="3">
    <source>
        <dbReference type="Proteomes" id="UP000748991"/>
    </source>
</evidence>
<proteinExistence type="predicted"/>
<sequence length="122" mass="14634">MDLGRVFLEFMDRRWKILRELTQLFILITLVLSISVSPYFLVWSAITIGFYVKNFKNLHPKYIEEIIEREPFEDQKKENIRSVMEYYLLNMTINSLYSKSYNLIKYIGLFLLVGVAVYNTIF</sequence>
<keyword evidence="1" id="KW-0812">Transmembrane</keyword>
<dbReference type="EMBL" id="JAGZZP010000023">
    <property type="protein sequence ID" value="MBS6535848.1"/>
    <property type="molecule type" value="Genomic_DNA"/>
</dbReference>
<feature type="transmembrane region" description="Helical" evidence="1">
    <location>
        <begin position="21"/>
        <end position="52"/>
    </location>
</feature>
<protein>
    <submittedName>
        <fullName evidence="2">Uncharacterized protein</fullName>
    </submittedName>
</protein>
<name>A0A943Y0Z4_9FIRM</name>
<dbReference type="Proteomes" id="UP000748991">
    <property type="component" value="Unassembled WGS sequence"/>
</dbReference>
<evidence type="ECO:0000313" key="2">
    <source>
        <dbReference type="EMBL" id="MBS6535848.1"/>
    </source>
</evidence>
<dbReference type="RefSeq" id="WP_278638610.1">
    <property type="nucleotide sequence ID" value="NZ_JAGZZP010000023.1"/>
</dbReference>
<accession>A0A943Y0Z4</accession>
<reference evidence="2" key="1">
    <citation type="submission" date="2021-02" db="EMBL/GenBank/DDBJ databases">
        <title>Infant gut strain persistence is associated with maternal origin, phylogeny, and functional potential including surface adhesion and iron acquisition.</title>
        <authorList>
            <person name="Lou Y.C."/>
        </authorList>
    </citation>
    <scope>NUCLEOTIDE SEQUENCE</scope>
    <source>
        <strain evidence="2">L3_060_052G1_dasL3_060_052G1_concoct_1</strain>
    </source>
</reference>
<keyword evidence="1" id="KW-1133">Transmembrane helix</keyword>
<organism evidence="2 3">
    <name type="scientific">Peptoniphilus harei</name>
    <dbReference type="NCBI Taxonomy" id="54005"/>
    <lineage>
        <taxon>Bacteria</taxon>
        <taxon>Bacillati</taxon>
        <taxon>Bacillota</taxon>
        <taxon>Tissierellia</taxon>
        <taxon>Tissierellales</taxon>
        <taxon>Peptoniphilaceae</taxon>
        <taxon>Peptoniphilus</taxon>
    </lineage>
</organism>
<feature type="transmembrane region" description="Helical" evidence="1">
    <location>
        <begin position="103"/>
        <end position="121"/>
    </location>
</feature>